<keyword evidence="1" id="KW-0812">Transmembrane</keyword>
<name>A0A7L7KQP6_9MOLU</name>
<proteinExistence type="predicted"/>
<feature type="transmembrane region" description="Helical" evidence="1">
    <location>
        <begin position="131"/>
        <end position="149"/>
    </location>
</feature>
<feature type="transmembrane region" description="Helical" evidence="1">
    <location>
        <begin position="281"/>
        <end position="300"/>
    </location>
</feature>
<gene>
    <name evidence="2" type="ORF">G4Z02_01880</name>
</gene>
<keyword evidence="1" id="KW-1133">Transmembrane helix</keyword>
<accession>A0A7L7KQP6</accession>
<dbReference type="KEGG" id="xcl:G4Z02_01880"/>
<dbReference type="Proteomes" id="UP000514720">
    <property type="component" value="Chromosome"/>
</dbReference>
<keyword evidence="3" id="KW-1185">Reference proteome</keyword>
<feature type="transmembrane region" description="Helical" evidence="1">
    <location>
        <begin position="228"/>
        <end position="245"/>
    </location>
</feature>
<feature type="transmembrane region" description="Helical" evidence="1">
    <location>
        <begin position="178"/>
        <end position="197"/>
    </location>
</feature>
<keyword evidence="1" id="KW-0472">Membrane</keyword>
<evidence type="ECO:0000256" key="1">
    <source>
        <dbReference type="SAM" id="Phobius"/>
    </source>
</evidence>
<evidence type="ECO:0000313" key="2">
    <source>
        <dbReference type="EMBL" id="QMS84546.1"/>
    </source>
</evidence>
<feature type="transmembrane region" description="Helical" evidence="1">
    <location>
        <begin position="330"/>
        <end position="347"/>
    </location>
</feature>
<protein>
    <submittedName>
        <fullName evidence="2">DUF1700 domain-containing protein</fullName>
    </submittedName>
</protein>
<reference evidence="2 3" key="1">
    <citation type="submission" date="2020-02" db="EMBL/GenBank/DDBJ databases">
        <authorList>
            <person name="Zheng R.K."/>
            <person name="Sun C.M."/>
        </authorList>
    </citation>
    <scope>NUCLEOTIDE SEQUENCE [LARGE SCALE GENOMIC DNA]</scope>
    <source>
        <strain evidence="3">zrk13</strain>
    </source>
</reference>
<feature type="transmembrane region" description="Helical" evidence="1">
    <location>
        <begin position="83"/>
        <end position="100"/>
    </location>
</feature>
<dbReference type="RefSeq" id="WP_258878161.1">
    <property type="nucleotide sequence ID" value="NZ_CP048914.1"/>
</dbReference>
<organism evidence="2 3">
    <name type="scientific">Candidatus Xianfuyuplasma coldseepsis</name>
    <dbReference type="NCBI Taxonomy" id="2782163"/>
    <lineage>
        <taxon>Bacteria</taxon>
        <taxon>Bacillati</taxon>
        <taxon>Mycoplasmatota</taxon>
        <taxon>Mollicutes</taxon>
        <taxon>Candidatus Izemoplasmatales</taxon>
        <taxon>Candidatus Izemoplasmataceae</taxon>
        <taxon>Candidatus Xianfuyuplasma</taxon>
    </lineage>
</organism>
<dbReference type="AlphaFoldDB" id="A0A7L7KQP6"/>
<dbReference type="EMBL" id="CP048914">
    <property type="protein sequence ID" value="QMS84546.1"/>
    <property type="molecule type" value="Genomic_DNA"/>
</dbReference>
<feature type="transmembrane region" description="Helical" evidence="1">
    <location>
        <begin position="306"/>
        <end position="323"/>
    </location>
</feature>
<feature type="transmembrane region" description="Helical" evidence="1">
    <location>
        <begin position="251"/>
        <end position="269"/>
    </location>
</feature>
<feature type="transmembrane region" description="Helical" evidence="1">
    <location>
        <begin position="203"/>
        <end position="221"/>
    </location>
</feature>
<dbReference type="Pfam" id="PF22564">
    <property type="entry name" value="HAAS"/>
    <property type="match status" value="1"/>
</dbReference>
<sequence>MKDQYLNRLKTLLSEYVMDEQEMADILQDYDEMYDNYKDYGMQDNEIEDKLGSPEKIIGDLTDGYIKKVQIKEQKQESKRTKIIAISPFVALVLFFVGGFGFGWWAYSWTAFLLIPMVAIISEMAGQDKHVFVALSPFIALIGFGILGFGYELWHPGWLIFLIIPVIAITTDAKGMSFLEYLTAISTFIALPIYFLYFGPQDMWVPGWLIFLMIPIIGALNETNKLRMFILEFLIIGGAVAYVYIGETYQAYDWALLAFVPIAVYGLFSTENKFFDMPREYRLLVLVLAAGYVAAGLIGNLIDYNLWGYAWLLFLLIPVYAITKETNGNERAIAITPFIAVFIFYSLGYFFGWWAFSWLAFLLIPVVAILKEA</sequence>
<evidence type="ECO:0000313" key="3">
    <source>
        <dbReference type="Proteomes" id="UP000514720"/>
    </source>
</evidence>
<feature type="transmembrane region" description="Helical" evidence="1">
    <location>
        <begin position="106"/>
        <end position="124"/>
    </location>
</feature>
<feature type="transmembrane region" description="Helical" evidence="1">
    <location>
        <begin position="155"/>
        <end position="171"/>
    </location>
</feature>